<protein>
    <recommendedName>
        <fullName evidence="3">AB hydrolase-1 domain-containing protein</fullName>
    </recommendedName>
</protein>
<accession>A0AA88QXT4</accession>
<organism evidence="4 5">
    <name type="scientific">Escallonia rubra</name>
    <dbReference type="NCBI Taxonomy" id="112253"/>
    <lineage>
        <taxon>Eukaryota</taxon>
        <taxon>Viridiplantae</taxon>
        <taxon>Streptophyta</taxon>
        <taxon>Embryophyta</taxon>
        <taxon>Tracheophyta</taxon>
        <taxon>Spermatophyta</taxon>
        <taxon>Magnoliopsida</taxon>
        <taxon>eudicotyledons</taxon>
        <taxon>Gunneridae</taxon>
        <taxon>Pentapetalae</taxon>
        <taxon>asterids</taxon>
        <taxon>campanulids</taxon>
        <taxon>Escalloniales</taxon>
        <taxon>Escalloniaceae</taxon>
        <taxon>Escallonia</taxon>
    </lineage>
</organism>
<proteinExistence type="inferred from homology"/>
<dbReference type="InterPro" id="IPR029058">
    <property type="entry name" value="AB_hydrolase_fold"/>
</dbReference>
<evidence type="ECO:0000313" key="4">
    <source>
        <dbReference type="EMBL" id="KAK2973959.1"/>
    </source>
</evidence>
<feature type="domain" description="AB hydrolase-1" evidence="3">
    <location>
        <begin position="27"/>
        <end position="62"/>
    </location>
</feature>
<gene>
    <name evidence="4" type="ORF">RJ640_030138</name>
</gene>
<dbReference type="AlphaFoldDB" id="A0AA88QXT4"/>
<evidence type="ECO:0000256" key="2">
    <source>
        <dbReference type="ARBA" id="ARBA00038334"/>
    </source>
</evidence>
<dbReference type="InterPro" id="IPR000073">
    <property type="entry name" value="AB_hydrolase_1"/>
</dbReference>
<evidence type="ECO:0000313" key="5">
    <source>
        <dbReference type="Proteomes" id="UP001187471"/>
    </source>
</evidence>
<dbReference type="Pfam" id="PF00561">
    <property type="entry name" value="Abhydrolase_1"/>
    <property type="match status" value="1"/>
</dbReference>
<dbReference type="InterPro" id="IPR000639">
    <property type="entry name" value="Epox_hydrolase-like"/>
</dbReference>
<dbReference type="PANTHER" id="PTHR43329">
    <property type="entry name" value="EPOXIDE HYDROLASE"/>
    <property type="match status" value="1"/>
</dbReference>
<sequence length="67" mass="7488">MDQIQHKFTDIRGVKLHIAEIGTGPSVVVFLHGFPEIWYSWRHQMIAVANAGFRAIAPDLRGESSAL</sequence>
<dbReference type="Gene3D" id="3.40.50.1820">
    <property type="entry name" value="alpha/beta hydrolase"/>
    <property type="match status" value="1"/>
</dbReference>
<reference evidence="4" key="1">
    <citation type="submission" date="2022-12" db="EMBL/GenBank/DDBJ databases">
        <title>Draft genome assemblies for two species of Escallonia (Escalloniales).</title>
        <authorList>
            <person name="Chanderbali A."/>
            <person name="Dervinis C."/>
            <person name="Anghel I."/>
            <person name="Soltis D."/>
            <person name="Soltis P."/>
            <person name="Zapata F."/>
        </authorList>
    </citation>
    <scope>NUCLEOTIDE SEQUENCE</scope>
    <source>
        <strain evidence="4">UCBG92.1500</strain>
        <tissue evidence="4">Leaf</tissue>
    </source>
</reference>
<evidence type="ECO:0000259" key="3">
    <source>
        <dbReference type="Pfam" id="PF00561"/>
    </source>
</evidence>
<name>A0AA88QXT4_9ASTE</name>
<dbReference type="SUPFAM" id="SSF53474">
    <property type="entry name" value="alpha/beta-Hydrolases"/>
    <property type="match status" value="1"/>
</dbReference>
<dbReference type="PRINTS" id="PR00412">
    <property type="entry name" value="EPOXHYDRLASE"/>
</dbReference>
<dbReference type="Proteomes" id="UP001187471">
    <property type="component" value="Unassembled WGS sequence"/>
</dbReference>
<evidence type="ECO:0000256" key="1">
    <source>
        <dbReference type="ARBA" id="ARBA00022801"/>
    </source>
</evidence>
<keyword evidence="5" id="KW-1185">Reference proteome</keyword>
<comment type="caution">
    <text evidence="4">The sequence shown here is derived from an EMBL/GenBank/DDBJ whole genome shotgun (WGS) entry which is preliminary data.</text>
</comment>
<dbReference type="GO" id="GO:0016787">
    <property type="term" value="F:hydrolase activity"/>
    <property type="evidence" value="ECO:0007669"/>
    <property type="project" value="UniProtKB-KW"/>
</dbReference>
<keyword evidence="1" id="KW-0378">Hydrolase</keyword>
<dbReference type="EMBL" id="JAVXUO010002353">
    <property type="protein sequence ID" value="KAK2973959.1"/>
    <property type="molecule type" value="Genomic_DNA"/>
</dbReference>
<comment type="similarity">
    <text evidence="2">Belongs to the AB hydrolase superfamily. Epoxide hydrolase family.</text>
</comment>